<keyword evidence="7" id="KW-1185">Reference proteome</keyword>
<dbReference type="InterPro" id="IPR029058">
    <property type="entry name" value="AB_hydrolase_fold"/>
</dbReference>
<evidence type="ECO:0000256" key="4">
    <source>
        <dbReference type="SAM" id="MobiDB-lite"/>
    </source>
</evidence>
<name>A0A4Z1GW56_9HELO</name>
<dbReference type="PANTHER" id="PTHR24198">
    <property type="entry name" value="ANKYRIN REPEAT AND PROTEIN KINASE DOMAIN-CONTAINING PROTEIN"/>
    <property type="match status" value="1"/>
</dbReference>
<reference evidence="6 7" key="1">
    <citation type="submission" date="2017-12" db="EMBL/GenBank/DDBJ databases">
        <title>Comparative genomics of Botrytis spp.</title>
        <authorList>
            <person name="Valero-Jimenez C.A."/>
            <person name="Tapia P."/>
            <person name="Veloso J."/>
            <person name="Silva-Moreno E."/>
            <person name="Staats M."/>
            <person name="Valdes J.H."/>
            <person name="Van Kan J.A.L."/>
        </authorList>
    </citation>
    <scope>NUCLEOTIDE SEQUENCE [LARGE SCALE GENOMIC DNA]</scope>
    <source>
        <strain evidence="6 7">Bh0001</strain>
    </source>
</reference>
<feature type="compositionally biased region" description="Polar residues" evidence="4">
    <location>
        <begin position="32"/>
        <end position="59"/>
    </location>
</feature>
<dbReference type="PANTHER" id="PTHR24198:SF165">
    <property type="entry name" value="ANKYRIN REPEAT-CONTAINING PROTEIN-RELATED"/>
    <property type="match status" value="1"/>
</dbReference>
<evidence type="ECO:0000256" key="2">
    <source>
        <dbReference type="ARBA" id="ARBA00023043"/>
    </source>
</evidence>
<evidence type="ECO:0000256" key="1">
    <source>
        <dbReference type="ARBA" id="ARBA00022737"/>
    </source>
</evidence>
<feature type="repeat" description="ANK" evidence="3">
    <location>
        <begin position="1118"/>
        <end position="1140"/>
    </location>
</feature>
<comment type="caution">
    <text evidence="6">The sequence shown here is derived from an EMBL/GenBank/DDBJ whole genome shotgun (WGS) entry which is preliminary data.</text>
</comment>
<dbReference type="SUPFAM" id="SSF52540">
    <property type="entry name" value="P-loop containing nucleoside triphosphate hydrolases"/>
    <property type="match status" value="1"/>
</dbReference>
<feature type="region of interest" description="Disordered" evidence="4">
    <location>
        <begin position="31"/>
        <end position="59"/>
    </location>
</feature>
<sequence length="1282" mass="144626">MRSLQKLAQQQLISAYHSIVFVHGLQGHPRRTWTTNRIRGQNHQSKDTPNTGSSSQATSKDVFRRSLKNLFSKGKTKAGVSQTISSQKEVYWPLDLLPNECNNTRIFTWGYDSVVAKFFRGPTNQNNIYAYAKDLLYLLSNKRLDCKGRPLVFIAHSMGGIIVKDVIRRAAIAPDKNLNDIYLSTIAIFFLGTPHRGSQMGDLGEVVRRIVSAVGFSTNDQSIRNLQINSSDLEIIHEGFISLYERPDRHFEVCTFQEAQGMTGVNYGKLDRKVSSNLPFLAFSLTTSVPKVVENASSILTGSERIQTINANHMSMCRFADSTDDGYQKVVGELQRCLSLIKMKLPVRSTDNENTGLPPKKAPSQKTFASSVYSLNETERLCISLFNKPDMLEYHSILPSRVEGTCGWVLTNPNYVSWSSGTETCLLWVSGHSGSGKTILSAFLLEHLGSSIPPTGTKLIVCCFFCDEKIEAQRDAKAIIRSLIYQIIVRRPILIKHVKAAYDMQGAYLTDNFNELWRIFTAITNDRKAGQINVIVDAIDECEENTRDRLLRAIASLVNQKNSSGTHSIKFLITSRPLLWRQYVLARERTEYTLSIENLNSNNESDLNLVIRTRIDAIVRRTQCRPETREFLEHALYSRADQTFLWVTVILHILERTYLASQNDFRRIINKLPSGLTATYERFLLSIHSDYQTIANKLLHFIVGSMRSLSLDELRILLAIKPHHRNMEQVEGDCQPNMSETIQGILGPLVRISDNKVSLVHQSAKEFLQNLWTWKDNPLSQMFGVKIEKANFLLTEATMSYLLLDDFAVDKFAYATDIDSPSSAQLEDKDTVWDAFELEEDITLREIEYTGYRTYKNIAAAHTLFDYSARYWSEHYSRSAPAKKNAFSSAFSLLNTSQNCSKNWFRYFWFFTEPECLYPSKFDILIAASYFGHVEILDAVLARDYKHDQTIIETAMYWASRKGNLEIIDVLTRVWQGMTVSIALHPLIVAAQFGCLEVVRLLLNLDKIDPNVQGIGGRDSLSLAASHGHVDIVKALLEDSRVKLDVQDVNKWTPFFWAVGGKHLDIVQLFSRNPGTDVNHVDKRGRNVLSWAAESGESQIVKHLLTIDRLHCQNEDLSGRDALSWAAAAGHLEVIKLLLESKKLKMSGKDKDQRNAISWAAGGGHYEIVDYLIKCNGIGADAEDVDGWTPLAWALEKSDPRTVQVLLSSGKVDANRKDKNGRTPLSWAAALGLEDIVRVIVDVEGIDIYARDMDNQTPMSRAEAFGHVSIVDILKNARKDGS</sequence>
<proteinExistence type="predicted"/>
<evidence type="ECO:0000256" key="3">
    <source>
        <dbReference type="PROSITE-ProRule" id="PRU00023"/>
    </source>
</evidence>
<evidence type="ECO:0000259" key="5">
    <source>
        <dbReference type="Pfam" id="PF24883"/>
    </source>
</evidence>
<dbReference type="InterPro" id="IPR027417">
    <property type="entry name" value="P-loop_NTPase"/>
</dbReference>
<gene>
    <name evidence="6" type="ORF">BHYA_0091g00150</name>
</gene>
<evidence type="ECO:0000313" key="6">
    <source>
        <dbReference type="EMBL" id="TGO37683.1"/>
    </source>
</evidence>
<protein>
    <recommendedName>
        <fullName evidence="5">Nephrocystin 3-like N-terminal domain-containing protein</fullName>
    </recommendedName>
</protein>
<dbReference type="Pfam" id="PF24883">
    <property type="entry name" value="NPHP3_N"/>
    <property type="match status" value="1"/>
</dbReference>
<dbReference type="Gene3D" id="1.25.40.20">
    <property type="entry name" value="Ankyrin repeat-containing domain"/>
    <property type="match status" value="1"/>
</dbReference>
<dbReference type="Proteomes" id="UP000297814">
    <property type="component" value="Unassembled WGS sequence"/>
</dbReference>
<dbReference type="InterPro" id="IPR002110">
    <property type="entry name" value="Ankyrin_rpt"/>
</dbReference>
<evidence type="ECO:0000313" key="7">
    <source>
        <dbReference type="Proteomes" id="UP000297814"/>
    </source>
</evidence>
<dbReference type="SUPFAM" id="SSF48403">
    <property type="entry name" value="Ankyrin repeat"/>
    <property type="match status" value="1"/>
</dbReference>
<dbReference type="SMART" id="SM00248">
    <property type="entry name" value="ANK"/>
    <property type="match status" value="10"/>
</dbReference>
<dbReference type="Pfam" id="PF12796">
    <property type="entry name" value="Ank_2"/>
    <property type="match status" value="2"/>
</dbReference>
<dbReference type="Pfam" id="PF00023">
    <property type="entry name" value="Ank"/>
    <property type="match status" value="2"/>
</dbReference>
<organism evidence="6 7">
    <name type="scientific">Botrytis hyacinthi</name>
    <dbReference type="NCBI Taxonomy" id="278943"/>
    <lineage>
        <taxon>Eukaryota</taxon>
        <taxon>Fungi</taxon>
        <taxon>Dikarya</taxon>
        <taxon>Ascomycota</taxon>
        <taxon>Pezizomycotina</taxon>
        <taxon>Leotiomycetes</taxon>
        <taxon>Helotiales</taxon>
        <taxon>Sclerotiniaceae</taxon>
        <taxon>Botrytis</taxon>
    </lineage>
</organism>
<dbReference type="Gene3D" id="3.40.50.1820">
    <property type="entry name" value="alpha/beta hydrolase"/>
    <property type="match status" value="1"/>
</dbReference>
<keyword evidence="1" id="KW-0677">Repeat</keyword>
<dbReference type="PROSITE" id="PS50088">
    <property type="entry name" value="ANK_REPEAT"/>
    <property type="match status" value="1"/>
</dbReference>
<dbReference type="InterPro" id="IPR056884">
    <property type="entry name" value="NPHP3-like_N"/>
</dbReference>
<dbReference type="EMBL" id="PQXK01000091">
    <property type="protein sequence ID" value="TGO37683.1"/>
    <property type="molecule type" value="Genomic_DNA"/>
</dbReference>
<dbReference type="SUPFAM" id="SSF53474">
    <property type="entry name" value="alpha/beta-Hydrolases"/>
    <property type="match status" value="1"/>
</dbReference>
<dbReference type="InterPro" id="IPR036770">
    <property type="entry name" value="Ankyrin_rpt-contain_sf"/>
</dbReference>
<keyword evidence="2 3" id="KW-0040">ANK repeat</keyword>
<accession>A0A4Z1GW56</accession>
<dbReference type="PROSITE" id="PS50297">
    <property type="entry name" value="ANK_REP_REGION"/>
    <property type="match status" value="1"/>
</dbReference>
<feature type="domain" description="Nephrocystin 3-like N-terminal" evidence="5">
    <location>
        <begin position="404"/>
        <end position="576"/>
    </location>
</feature>
<dbReference type="Gene3D" id="3.40.50.300">
    <property type="entry name" value="P-loop containing nucleotide triphosphate hydrolases"/>
    <property type="match status" value="1"/>
</dbReference>